<dbReference type="EMBL" id="CAJVPL010017544">
    <property type="protein sequence ID" value="CAG8699158.1"/>
    <property type="molecule type" value="Genomic_DNA"/>
</dbReference>
<keyword evidence="2" id="KW-1185">Reference proteome</keyword>
<feature type="non-terminal residue" evidence="1">
    <location>
        <position position="126"/>
    </location>
</feature>
<accession>A0A9N9N3S4</accession>
<dbReference type="OrthoDB" id="2411203at2759"/>
<evidence type="ECO:0000313" key="1">
    <source>
        <dbReference type="EMBL" id="CAG8699158.1"/>
    </source>
</evidence>
<proteinExistence type="predicted"/>
<dbReference type="AlphaFoldDB" id="A0A9N9N3S4"/>
<reference evidence="1" key="1">
    <citation type="submission" date="2021-06" db="EMBL/GenBank/DDBJ databases">
        <authorList>
            <person name="Kallberg Y."/>
            <person name="Tangrot J."/>
            <person name="Rosling A."/>
        </authorList>
    </citation>
    <scope>NUCLEOTIDE SEQUENCE</scope>
    <source>
        <strain evidence="1">MT106</strain>
    </source>
</reference>
<dbReference type="Proteomes" id="UP000789831">
    <property type="component" value="Unassembled WGS sequence"/>
</dbReference>
<organism evidence="1 2">
    <name type="scientific">Ambispora gerdemannii</name>
    <dbReference type="NCBI Taxonomy" id="144530"/>
    <lineage>
        <taxon>Eukaryota</taxon>
        <taxon>Fungi</taxon>
        <taxon>Fungi incertae sedis</taxon>
        <taxon>Mucoromycota</taxon>
        <taxon>Glomeromycotina</taxon>
        <taxon>Glomeromycetes</taxon>
        <taxon>Archaeosporales</taxon>
        <taxon>Ambisporaceae</taxon>
        <taxon>Ambispora</taxon>
    </lineage>
</organism>
<comment type="caution">
    <text evidence="1">The sequence shown here is derived from an EMBL/GenBank/DDBJ whole genome shotgun (WGS) entry which is preliminary data.</text>
</comment>
<feature type="non-terminal residue" evidence="1">
    <location>
        <position position="1"/>
    </location>
</feature>
<name>A0A9N9N3S4_9GLOM</name>
<protein>
    <submittedName>
        <fullName evidence="1">5634_t:CDS:1</fullName>
    </submittedName>
</protein>
<sequence>GQILCNNNLWNSETHQQIEESNATSSTGNISNQSALVKGKDLPDQFGHYGAICQYCNQYWSRGKLTVMKSHLALHCKKVPDDVNNLFLQLIVEKAKKLGNEDNIDDNILLIINKKRKYISKQATLD</sequence>
<evidence type="ECO:0000313" key="2">
    <source>
        <dbReference type="Proteomes" id="UP000789831"/>
    </source>
</evidence>
<gene>
    <name evidence="1" type="ORF">AGERDE_LOCUS13421</name>
</gene>